<evidence type="ECO:0000313" key="2">
    <source>
        <dbReference type="Proteomes" id="UP000220959"/>
    </source>
</evidence>
<dbReference type="EMBL" id="NMTR01000021">
    <property type="protein sequence ID" value="PDX60440.1"/>
    <property type="molecule type" value="Genomic_DNA"/>
</dbReference>
<sequence length="176" mass="20431">MGVKMRELRYSILADIQDAIEQAKQGKLALFWQRTIQREYSGKKVTPDEQQAYEQLQSILSEVLQWSGEEDLRHNMENIGGRVWFCHFWIDHDSMVQLTEDRNGRFHVAYVLDRNTSPEIRREAALLAQKELAECMQEWGVLLLDAPAPEQMKYASLAEATSHLMQVLNDPERIIG</sequence>
<dbReference type="Proteomes" id="UP000220959">
    <property type="component" value="Unassembled WGS sequence"/>
</dbReference>
<protein>
    <submittedName>
        <fullName evidence="1">Uncharacterized protein</fullName>
    </submittedName>
</protein>
<keyword evidence="2" id="KW-1185">Reference proteome</keyword>
<name>A0ACC9CX69_9FIRM</name>
<proteinExistence type="predicted"/>
<comment type="caution">
    <text evidence="1">The sequence shown here is derived from an EMBL/GenBank/DDBJ whole genome shotgun (WGS) entry which is preliminary data.</text>
</comment>
<accession>A0ACC9CX69</accession>
<organism evidence="1 2">
    <name type="scientific">Faecalibacterium langellae</name>
    <dbReference type="NCBI Taxonomy" id="3435293"/>
    <lineage>
        <taxon>Bacteria</taxon>
        <taxon>Bacillati</taxon>
        <taxon>Bacillota</taxon>
        <taxon>Clostridia</taxon>
        <taxon>Eubacteriales</taxon>
        <taxon>Oscillospiraceae</taxon>
        <taxon>Faecalibacterium</taxon>
    </lineage>
</organism>
<evidence type="ECO:0000313" key="1">
    <source>
        <dbReference type="EMBL" id="PDX60440.1"/>
    </source>
</evidence>
<reference evidence="1 2" key="1">
    <citation type="journal article" date="2017" name="Front. Microbiol.">
        <title>New Insights into the Diversity of the Genus Faecalibacterium.</title>
        <authorList>
            <person name="Benevides L."/>
            <person name="Burman S."/>
            <person name="Martin R."/>
            <person name="Robert V."/>
            <person name="Thomas M."/>
            <person name="Miquel S."/>
            <person name="Chain F."/>
            <person name="Sokol H."/>
            <person name="Bermudez-Humaran L.G."/>
            <person name="Morrison M."/>
            <person name="Langella P."/>
            <person name="Azevedo V.A."/>
            <person name="Chatel J.M."/>
            <person name="Soares S."/>
        </authorList>
    </citation>
    <scope>NUCLEOTIDE SEQUENCE [LARGE SCALE GENOMIC DNA]</scope>
    <source>
        <strain evidence="2">CNCM I-4541</strain>
    </source>
</reference>
<gene>
    <name evidence="1" type="ORF">CGS49_10625</name>
</gene>